<sequence>MSQVKQEEVKGNTALSDPKITKAMEATINTATEKTKSSKDIMSLKYKRMAKLGRGVFGARNAQVKKDKKNNDKNNNNKVRKTSRRCTSVASLGRKSQRGKALPFVDFPAAEALLHLNDDEKESYKALWDWSMPIQNMKKTMTWKAILAVYAKIFPNEKLMTSPNSLANRYSNYFARLSFLLEKEQEASALKDAVENSEFVFPDDEEEDEDEEMDEEDDEEEIDEEDEDDEDDEDEDDEDDEEDEDDEDDEEDDEDDEEDDNEY</sequence>
<proteinExistence type="predicted"/>
<evidence type="ECO:0000313" key="3">
    <source>
        <dbReference type="Proteomes" id="UP000019487"/>
    </source>
</evidence>
<name>W9CJB7_SCLBF</name>
<evidence type="ECO:0000313" key="2">
    <source>
        <dbReference type="EMBL" id="ESZ94769.1"/>
    </source>
</evidence>
<gene>
    <name evidence="2" type="ORF">SBOR_4881</name>
</gene>
<dbReference type="Proteomes" id="UP000019487">
    <property type="component" value="Unassembled WGS sequence"/>
</dbReference>
<dbReference type="AlphaFoldDB" id="W9CJB7"/>
<organism evidence="2 3">
    <name type="scientific">Sclerotinia borealis (strain F-4128)</name>
    <dbReference type="NCBI Taxonomy" id="1432307"/>
    <lineage>
        <taxon>Eukaryota</taxon>
        <taxon>Fungi</taxon>
        <taxon>Dikarya</taxon>
        <taxon>Ascomycota</taxon>
        <taxon>Pezizomycotina</taxon>
        <taxon>Leotiomycetes</taxon>
        <taxon>Helotiales</taxon>
        <taxon>Sclerotiniaceae</taxon>
        <taxon>Sclerotinia</taxon>
    </lineage>
</organism>
<feature type="compositionally biased region" description="Acidic residues" evidence="1">
    <location>
        <begin position="201"/>
        <end position="263"/>
    </location>
</feature>
<accession>W9CJB7</accession>
<dbReference type="EMBL" id="AYSA01000227">
    <property type="protein sequence ID" value="ESZ94769.1"/>
    <property type="molecule type" value="Genomic_DNA"/>
</dbReference>
<evidence type="ECO:0000256" key="1">
    <source>
        <dbReference type="SAM" id="MobiDB-lite"/>
    </source>
</evidence>
<feature type="region of interest" description="Disordered" evidence="1">
    <location>
        <begin position="57"/>
        <end position="92"/>
    </location>
</feature>
<reference evidence="2 3" key="1">
    <citation type="journal article" date="2014" name="Genome Announc.">
        <title>Draft genome sequence of Sclerotinia borealis, a psychrophilic plant pathogenic fungus.</title>
        <authorList>
            <person name="Mardanov A.V."/>
            <person name="Beletsky A.V."/>
            <person name="Kadnikov V.V."/>
            <person name="Ignatov A.N."/>
            <person name="Ravin N.V."/>
        </authorList>
    </citation>
    <scope>NUCLEOTIDE SEQUENCE [LARGE SCALE GENOMIC DNA]</scope>
    <source>
        <strain evidence="3">F-4157</strain>
    </source>
</reference>
<protein>
    <submittedName>
        <fullName evidence="2">Uncharacterized protein</fullName>
    </submittedName>
</protein>
<keyword evidence="3" id="KW-1185">Reference proteome</keyword>
<feature type="region of interest" description="Disordered" evidence="1">
    <location>
        <begin position="191"/>
        <end position="263"/>
    </location>
</feature>
<dbReference type="OrthoDB" id="3555797at2759"/>
<dbReference type="STRING" id="1432307.W9CJB7"/>
<comment type="caution">
    <text evidence="2">The sequence shown here is derived from an EMBL/GenBank/DDBJ whole genome shotgun (WGS) entry which is preliminary data.</text>
</comment>
<dbReference type="HOGENOM" id="CLU_1058293_0_0_1"/>